<reference evidence="1" key="1">
    <citation type="journal article" date="2019" name="bioRxiv">
        <title>The Genome of the Zebra Mussel, Dreissena polymorpha: A Resource for Invasive Species Research.</title>
        <authorList>
            <person name="McCartney M.A."/>
            <person name="Auch B."/>
            <person name="Kono T."/>
            <person name="Mallez S."/>
            <person name="Zhang Y."/>
            <person name="Obille A."/>
            <person name="Becker A."/>
            <person name="Abrahante J.E."/>
            <person name="Garbe J."/>
            <person name="Badalamenti J.P."/>
            <person name="Herman A."/>
            <person name="Mangelson H."/>
            <person name="Liachko I."/>
            <person name="Sullivan S."/>
            <person name="Sone E.D."/>
            <person name="Koren S."/>
            <person name="Silverstein K.A.T."/>
            <person name="Beckman K.B."/>
            <person name="Gohl D.M."/>
        </authorList>
    </citation>
    <scope>NUCLEOTIDE SEQUENCE</scope>
    <source>
        <strain evidence="1">Duluth1</strain>
        <tissue evidence="1">Whole animal</tissue>
    </source>
</reference>
<dbReference type="EMBL" id="JAIWYP010000004">
    <property type="protein sequence ID" value="KAH3839434.1"/>
    <property type="molecule type" value="Genomic_DNA"/>
</dbReference>
<evidence type="ECO:0000313" key="2">
    <source>
        <dbReference type="Proteomes" id="UP000828390"/>
    </source>
</evidence>
<proteinExistence type="predicted"/>
<dbReference type="GO" id="GO:0051082">
    <property type="term" value="F:unfolded protein binding"/>
    <property type="evidence" value="ECO:0007669"/>
    <property type="project" value="TreeGrafter"/>
</dbReference>
<dbReference type="GO" id="GO:0005737">
    <property type="term" value="C:cytoplasm"/>
    <property type="evidence" value="ECO:0007669"/>
    <property type="project" value="TreeGrafter"/>
</dbReference>
<keyword evidence="2" id="KW-1185">Reference proteome</keyword>
<dbReference type="SUPFAM" id="SSF49764">
    <property type="entry name" value="HSP20-like chaperones"/>
    <property type="match status" value="1"/>
</dbReference>
<dbReference type="PANTHER" id="PTHR12356">
    <property type="entry name" value="NUCLEAR MOVEMENT PROTEIN NUDC"/>
    <property type="match status" value="1"/>
</dbReference>
<evidence type="ECO:0008006" key="3">
    <source>
        <dbReference type="Google" id="ProtNLM"/>
    </source>
</evidence>
<organism evidence="1 2">
    <name type="scientific">Dreissena polymorpha</name>
    <name type="common">Zebra mussel</name>
    <name type="synonym">Mytilus polymorpha</name>
    <dbReference type="NCBI Taxonomy" id="45954"/>
    <lineage>
        <taxon>Eukaryota</taxon>
        <taxon>Metazoa</taxon>
        <taxon>Spiralia</taxon>
        <taxon>Lophotrochozoa</taxon>
        <taxon>Mollusca</taxon>
        <taxon>Bivalvia</taxon>
        <taxon>Autobranchia</taxon>
        <taxon>Heteroconchia</taxon>
        <taxon>Euheterodonta</taxon>
        <taxon>Imparidentia</taxon>
        <taxon>Neoheterodontei</taxon>
        <taxon>Myida</taxon>
        <taxon>Dreissenoidea</taxon>
        <taxon>Dreissenidae</taxon>
        <taxon>Dreissena</taxon>
    </lineage>
</organism>
<dbReference type="InterPro" id="IPR008978">
    <property type="entry name" value="HSP20-like_chaperone"/>
</dbReference>
<comment type="caution">
    <text evidence="1">The sequence shown here is derived from an EMBL/GenBank/DDBJ whole genome shotgun (WGS) entry which is preliminary data.</text>
</comment>
<protein>
    <recommendedName>
        <fullName evidence="3">NudC domain-containing protein 2</fullName>
    </recommendedName>
</protein>
<reference evidence="1" key="2">
    <citation type="submission" date="2020-11" db="EMBL/GenBank/DDBJ databases">
        <authorList>
            <person name="McCartney M.A."/>
            <person name="Auch B."/>
            <person name="Kono T."/>
            <person name="Mallez S."/>
            <person name="Becker A."/>
            <person name="Gohl D.M."/>
            <person name="Silverstein K.A.T."/>
            <person name="Koren S."/>
            <person name="Bechman K.B."/>
            <person name="Herman A."/>
            <person name="Abrahante J.E."/>
            <person name="Garbe J."/>
        </authorList>
    </citation>
    <scope>NUCLEOTIDE SEQUENCE</scope>
    <source>
        <strain evidence="1">Duluth1</strain>
        <tissue evidence="1">Whole animal</tissue>
    </source>
</reference>
<sequence length="122" mass="13852">MSHFDESSGIVACRTEWGQWWQTMEEVYVEGDLTSIIKAEDSVWTIEDKKLLRLCLPKAKTTADQCWVSLLKGQFGADHWTLDQMQKKLTLQRYQFENPGMDFSGAEITGNYQGGGPELPSS</sequence>
<dbReference type="PANTHER" id="PTHR12356:SF18">
    <property type="entry name" value="NUDC DOMAIN-CONTAINING PROTEIN 2"/>
    <property type="match status" value="1"/>
</dbReference>
<dbReference type="AlphaFoldDB" id="A0A9D4KHB8"/>
<gene>
    <name evidence="1" type="ORF">DPMN_112865</name>
</gene>
<dbReference type="Proteomes" id="UP000828390">
    <property type="component" value="Unassembled WGS sequence"/>
</dbReference>
<name>A0A9D4KHB8_DREPO</name>
<dbReference type="InterPro" id="IPR037898">
    <property type="entry name" value="NudC_fam"/>
</dbReference>
<dbReference type="Gene3D" id="1.20.5.740">
    <property type="entry name" value="Single helix bin"/>
    <property type="match status" value="1"/>
</dbReference>
<evidence type="ECO:0000313" key="1">
    <source>
        <dbReference type="EMBL" id="KAH3839434.1"/>
    </source>
</evidence>
<dbReference type="GO" id="GO:0006457">
    <property type="term" value="P:protein folding"/>
    <property type="evidence" value="ECO:0007669"/>
    <property type="project" value="TreeGrafter"/>
</dbReference>
<accession>A0A9D4KHB8</accession>